<evidence type="ECO:0000313" key="13">
    <source>
        <dbReference type="Proteomes" id="UP000478052"/>
    </source>
</evidence>
<dbReference type="PROSITE" id="PS50262">
    <property type="entry name" value="G_PROTEIN_RECEP_F1_2"/>
    <property type="match status" value="1"/>
</dbReference>
<dbReference type="InterPro" id="IPR017452">
    <property type="entry name" value="GPCR_Rhodpsn_7TM"/>
</dbReference>
<dbReference type="GO" id="GO:0004930">
    <property type="term" value="F:G protein-coupled receptor activity"/>
    <property type="evidence" value="ECO:0007669"/>
    <property type="project" value="UniProtKB-KW"/>
</dbReference>
<dbReference type="GO" id="GO:0045202">
    <property type="term" value="C:synapse"/>
    <property type="evidence" value="ECO:0007669"/>
    <property type="project" value="GOC"/>
</dbReference>
<sequence length="103" mass="11824">MDYQRSLSLLCTKITTMQIMLSKLNLMHKNCTGSRILILYEQFSVYGNRFEVNGKWGLPPFVCDFYIAMDVICSTSSIFNLVAISIDRLVMIVKPLKYLTSVE</sequence>
<evidence type="ECO:0000259" key="11">
    <source>
        <dbReference type="PROSITE" id="PS50262"/>
    </source>
</evidence>
<dbReference type="InterPro" id="IPR000276">
    <property type="entry name" value="GPCR_Rhodpsn"/>
</dbReference>
<evidence type="ECO:0000313" key="12">
    <source>
        <dbReference type="EMBL" id="KAF0770974.1"/>
    </source>
</evidence>
<gene>
    <name evidence="12" type="ORF">FWK35_00013696</name>
</gene>
<evidence type="ECO:0000256" key="5">
    <source>
        <dbReference type="ARBA" id="ARBA00022989"/>
    </source>
</evidence>
<dbReference type="Proteomes" id="UP000478052">
    <property type="component" value="Unassembled WGS sequence"/>
</dbReference>
<protein>
    <submittedName>
        <fullName evidence="12">Dopamine D2-like receptor</fullName>
    </submittedName>
</protein>
<dbReference type="EMBL" id="VUJU01000357">
    <property type="protein sequence ID" value="KAF0770974.1"/>
    <property type="molecule type" value="Genomic_DNA"/>
</dbReference>
<name>A0A6G0ZIC8_APHCR</name>
<dbReference type="GO" id="GO:0005886">
    <property type="term" value="C:plasma membrane"/>
    <property type="evidence" value="ECO:0007669"/>
    <property type="project" value="UniProtKB-SubCell"/>
</dbReference>
<organism evidence="12 13">
    <name type="scientific">Aphis craccivora</name>
    <name type="common">Cowpea aphid</name>
    <dbReference type="NCBI Taxonomy" id="307492"/>
    <lineage>
        <taxon>Eukaryota</taxon>
        <taxon>Metazoa</taxon>
        <taxon>Ecdysozoa</taxon>
        <taxon>Arthropoda</taxon>
        <taxon>Hexapoda</taxon>
        <taxon>Insecta</taxon>
        <taxon>Pterygota</taxon>
        <taxon>Neoptera</taxon>
        <taxon>Paraneoptera</taxon>
        <taxon>Hemiptera</taxon>
        <taxon>Sternorrhyncha</taxon>
        <taxon>Aphidomorpha</taxon>
        <taxon>Aphidoidea</taxon>
        <taxon>Aphididae</taxon>
        <taxon>Aphidini</taxon>
        <taxon>Aphis</taxon>
        <taxon>Aphis</taxon>
    </lineage>
</organism>
<evidence type="ECO:0000256" key="2">
    <source>
        <dbReference type="ARBA" id="ARBA00010663"/>
    </source>
</evidence>
<dbReference type="PANTHER" id="PTHR24248">
    <property type="entry name" value="ADRENERGIC RECEPTOR-RELATED G-PROTEIN COUPLED RECEPTOR"/>
    <property type="match status" value="1"/>
</dbReference>
<reference evidence="12 13" key="1">
    <citation type="submission" date="2019-08" db="EMBL/GenBank/DDBJ databases">
        <title>Whole genome of Aphis craccivora.</title>
        <authorList>
            <person name="Voronova N.V."/>
            <person name="Shulinski R.S."/>
            <person name="Bandarenka Y.V."/>
            <person name="Zhorov D.G."/>
            <person name="Warner D."/>
        </authorList>
    </citation>
    <scope>NUCLEOTIDE SEQUENCE [LARGE SCALE GENOMIC DNA]</scope>
    <source>
        <strain evidence="12">180601</strain>
        <tissue evidence="12">Whole Body</tissue>
    </source>
</reference>
<keyword evidence="8" id="KW-1015">Disulfide bond</keyword>
<evidence type="ECO:0000256" key="1">
    <source>
        <dbReference type="ARBA" id="ARBA00004651"/>
    </source>
</evidence>
<proteinExistence type="inferred from homology"/>
<comment type="similarity">
    <text evidence="2">Belongs to the G-protein coupled receptor 1 family.</text>
</comment>
<dbReference type="OrthoDB" id="10010417at2759"/>
<comment type="caution">
    <text evidence="12">The sequence shown here is derived from an EMBL/GenBank/DDBJ whole genome shotgun (WGS) entry which is preliminary data.</text>
</comment>
<dbReference type="Gene3D" id="1.20.1070.10">
    <property type="entry name" value="Rhodopsin 7-helix transmembrane proteins"/>
    <property type="match status" value="1"/>
</dbReference>
<evidence type="ECO:0000256" key="10">
    <source>
        <dbReference type="ARBA" id="ARBA00023224"/>
    </source>
</evidence>
<evidence type="ECO:0000256" key="6">
    <source>
        <dbReference type="ARBA" id="ARBA00023040"/>
    </source>
</evidence>
<evidence type="ECO:0000256" key="3">
    <source>
        <dbReference type="ARBA" id="ARBA00022475"/>
    </source>
</evidence>
<keyword evidence="5" id="KW-1133">Transmembrane helix</keyword>
<comment type="subcellular location">
    <subcellularLocation>
        <location evidence="1">Cell membrane</location>
        <topology evidence="1">Multi-pass membrane protein</topology>
    </subcellularLocation>
</comment>
<evidence type="ECO:0000256" key="7">
    <source>
        <dbReference type="ARBA" id="ARBA00023136"/>
    </source>
</evidence>
<accession>A0A6G0ZIC8</accession>
<keyword evidence="6" id="KW-0297">G-protein coupled receptor</keyword>
<keyword evidence="7" id="KW-0472">Membrane</keyword>
<keyword evidence="4" id="KW-0812">Transmembrane</keyword>
<dbReference type="Pfam" id="PF00001">
    <property type="entry name" value="7tm_1"/>
    <property type="match status" value="1"/>
</dbReference>
<keyword evidence="13" id="KW-1185">Reference proteome</keyword>
<evidence type="ECO:0000256" key="4">
    <source>
        <dbReference type="ARBA" id="ARBA00022692"/>
    </source>
</evidence>
<evidence type="ECO:0000256" key="9">
    <source>
        <dbReference type="ARBA" id="ARBA00023170"/>
    </source>
</evidence>
<dbReference type="AlphaFoldDB" id="A0A6G0ZIC8"/>
<dbReference type="SUPFAM" id="SSF81321">
    <property type="entry name" value="Family A G protein-coupled receptor-like"/>
    <property type="match status" value="1"/>
</dbReference>
<feature type="domain" description="G-protein coupled receptors family 1 profile" evidence="11">
    <location>
        <begin position="1"/>
        <end position="103"/>
    </location>
</feature>
<keyword evidence="9 12" id="KW-0675">Receptor</keyword>
<keyword evidence="10" id="KW-0807">Transducer</keyword>
<evidence type="ECO:0000256" key="8">
    <source>
        <dbReference type="ARBA" id="ARBA00023157"/>
    </source>
</evidence>
<keyword evidence="3" id="KW-1003">Cell membrane</keyword>
<dbReference type="GO" id="GO:0001591">
    <property type="term" value="F:dopamine neurotransmitter receptor activity, coupled via Gi/Go"/>
    <property type="evidence" value="ECO:0007669"/>
    <property type="project" value="TreeGrafter"/>
</dbReference>
<dbReference type="PANTHER" id="PTHR24248:SF125">
    <property type="entry name" value="DOPAMINE D2-LIKE RECEPTOR"/>
    <property type="match status" value="1"/>
</dbReference>